<dbReference type="InterPro" id="IPR036388">
    <property type="entry name" value="WH-like_DNA-bd_sf"/>
</dbReference>
<dbReference type="SUPFAM" id="SSF46785">
    <property type="entry name" value="Winged helix' DNA-binding domain"/>
    <property type="match status" value="1"/>
</dbReference>
<dbReference type="AlphaFoldDB" id="A0A1C2DVT3"/>
<dbReference type="OrthoDB" id="9028214at2"/>
<dbReference type="GO" id="GO:0003677">
    <property type="term" value="F:DNA binding"/>
    <property type="evidence" value="ECO:0007669"/>
    <property type="project" value="UniProtKB-KW"/>
</dbReference>
<dbReference type="SMART" id="SM00895">
    <property type="entry name" value="FCD"/>
    <property type="match status" value="1"/>
</dbReference>
<dbReference type="InterPro" id="IPR008920">
    <property type="entry name" value="TF_FadR/GntR_C"/>
</dbReference>
<dbReference type="InterPro" id="IPR000524">
    <property type="entry name" value="Tscrpt_reg_HTH_GntR"/>
</dbReference>
<evidence type="ECO:0000259" key="4">
    <source>
        <dbReference type="PROSITE" id="PS50949"/>
    </source>
</evidence>
<evidence type="ECO:0000313" key="6">
    <source>
        <dbReference type="Proteomes" id="UP000094412"/>
    </source>
</evidence>
<dbReference type="PRINTS" id="PR00035">
    <property type="entry name" value="HTHGNTR"/>
</dbReference>
<dbReference type="SUPFAM" id="SSF48008">
    <property type="entry name" value="GntR ligand-binding domain-like"/>
    <property type="match status" value="1"/>
</dbReference>
<dbReference type="CDD" id="cd07377">
    <property type="entry name" value="WHTH_GntR"/>
    <property type="match status" value="1"/>
</dbReference>
<dbReference type="EMBL" id="MDEO01000031">
    <property type="protein sequence ID" value="OCX18872.1"/>
    <property type="molecule type" value="Genomic_DNA"/>
</dbReference>
<evidence type="ECO:0000313" key="5">
    <source>
        <dbReference type="EMBL" id="OCX18872.1"/>
    </source>
</evidence>
<keyword evidence="2" id="KW-0238">DNA-binding</keyword>
<dbReference type="SMART" id="SM00345">
    <property type="entry name" value="HTH_GNTR"/>
    <property type="match status" value="1"/>
</dbReference>
<keyword evidence="3" id="KW-0804">Transcription</keyword>
<evidence type="ECO:0000256" key="1">
    <source>
        <dbReference type="ARBA" id="ARBA00023015"/>
    </source>
</evidence>
<reference evidence="5 6" key="1">
    <citation type="submission" date="2016-08" db="EMBL/GenBank/DDBJ databases">
        <title>Whole genome sequence of Mesorhizobium sp. strain UASWS1009 isolated from industrial sewage.</title>
        <authorList>
            <person name="Crovadore J."/>
            <person name="Calmin G."/>
            <person name="Chablais R."/>
            <person name="Cochard B."/>
            <person name="Lefort F."/>
        </authorList>
    </citation>
    <scope>NUCLEOTIDE SEQUENCE [LARGE SCALE GENOMIC DNA]</scope>
    <source>
        <strain evidence="5 6">UASWS1009</strain>
    </source>
</reference>
<evidence type="ECO:0000256" key="3">
    <source>
        <dbReference type="ARBA" id="ARBA00023163"/>
    </source>
</evidence>
<name>A0A1C2DVT3_9HYPH</name>
<sequence length="244" mass="26414">MTRSNRLISANETIGSVPAAERGLPAQIAARMGRSILRGELRPGDKLPKETDLLDQLQVSRTTLREALTILTSKGFIEAKQRIGTSVRAPSAWNTLDPMVMSWHDDEDEQALAQELFEIRSAIEPLAARLAAARATEADLAQLRAALATMAEDNSNPRLAMEADIAFHLGIIQAAHNRFLAPVGSVIRAALTISVPKTFAKFGGMSHALGMHEAIVKAIEQRAPTKAAKAAEKLIADTYERNFG</sequence>
<comment type="caution">
    <text evidence="5">The sequence shown here is derived from an EMBL/GenBank/DDBJ whole genome shotgun (WGS) entry which is preliminary data.</text>
</comment>
<dbReference type="Gene3D" id="1.10.10.10">
    <property type="entry name" value="Winged helix-like DNA-binding domain superfamily/Winged helix DNA-binding domain"/>
    <property type="match status" value="1"/>
</dbReference>
<keyword evidence="6" id="KW-1185">Reference proteome</keyword>
<protein>
    <recommendedName>
        <fullName evidence="4">HTH gntR-type domain-containing protein</fullName>
    </recommendedName>
</protein>
<dbReference type="Gene3D" id="1.20.120.530">
    <property type="entry name" value="GntR ligand-binding domain-like"/>
    <property type="match status" value="1"/>
</dbReference>
<evidence type="ECO:0000256" key="2">
    <source>
        <dbReference type="ARBA" id="ARBA00023125"/>
    </source>
</evidence>
<dbReference type="InterPro" id="IPR036390">
    <property type="entry name" value="WH_DNA-bd_sf"/>
</dbReference>
<dbReference type="GO" id="GO:0003700">
    <property type="term" value="F:DNA-binding transcription factor activity"/>
    <property type="evidence" value="ECO:0007669"/>
    <property type="project" value="InterPro"/>
</dbReference>
<keyword evidence="1" id="KW-0805">Transcription regulation</keyword>
<dbReference type="RefSeq" id="WP_024924959.1">
    <property type="nucleotide sequence ID" value="NZ_MDEO01000031.1"/>
</dbReference>
<dbReference type="Pfam" id="PF00392">
    <property type="entry name" value="GntR"/>
    <property type="match status" value="1"/>
</dbReference>
<dbReference type="STRING" id="1566387.QV13_11665"/>
<dbReference type="PANTHER" id="PTHR43537:SF44">
    <property type="entry name" value="GNTR FAMILY REGULATORY PROTEIN"/>
    <property type="match status" value="1"/>
</dbReference>
<dbReference type="Proteomes" id="UP000094412">
    <property type="component" value="Unassembled WGS sequence"/>
</dbReference>
<dbReference type="PANTHER" id="PTHR43537">
    <property type="entry name" value="TRANSCRIPTIONAL REGULATOR, GNTR FAMILY"/>
    <property type="match status" value="1"/>
</dbReference>
<dbReference type="Pfam" id="PF07729">
    <property type="entry name" value="FCD"/>
    <property type="match status" value="1"/>
</dbReference>
<accession>A0A1C2DVT3</accession>
<feature type="domain" description="HTH gntR-type" evidence="4">
    <location>
        <begin position="22"/>
        <end position="90"/>
    </location>
</feature>
<dbReference type="PROSITE" id="PS50949">
    <property type="entry name" value="HTH_GNTR"/>
    <property type="match status" value="1"/>
</dbReference>
<dbReference type="InterPro" id="IPR011711">
    <property type="entry name" value="GntR_C"/>
</dbReference>
<gene>
    <name evidence="5" type="ORF">QV13_11665</name>
</gene>
<organism evidence="5 6">
    <name type="scientific">Mesorhizobium hungaricum</name>
    <dbReference type="NCBI Taxonomy" id="1566387"/>
    <lineage>
        <taxon>Bacteria</taxon>
        <taxon>Pseudomonadati</taxon>
        <taxon>Pseudomonadota</taxon>
        <taxon>Alphaproteobacteria</taxon>
        <taxon>Hyphomicrobiales</taxon>
        <taxon>Phyllobacteriaceae</taxon>
        <taxon>Mesorhizobium</taxon>
    </lineage>
</organism>
<proteinExistence type="predicted"/>